<evidence type="ECO:0000256" key="2">
    <source>
        <dbReference type="ARBA" id="ARBA00008804"/>
    </source>
</evidence>
<feature type="non-terminal residue" evidence="11">
    <location>
        <position position="1"/>
    </location>
</feature>
<dbReference type="AlphaFoldDB" id="T1C4R9"/>
<organism evidence="11">
    <name type="scientific">mine drainage metagenome</name>
    <dbReference type="NCBI Taxonomy" id="410659"/>
    <lineage>
        <taxon>unclassified sequences</taxon>
        <taxon>metagenomes</taxon>
        <taxon>ecological metagenomes</taxon>
    </lineage>
</organism>
<evidence type="ECO:0000259" key="10">
    <source>
        <dbReference type="Pfam" id="PF00122"/>
    </source>
</evidence>
<dbReference type="InterPro" id="IPR059000">
    <property type="entry name" value="ATPase_P-type_domA"/>
</dbReference>
<evidence type="ECO:0000256" key="1">
    <source>
        <dbReference type="ARBA" id="ARBA00004141"/>
    </source>
</evidence>
<dbReference type="Pfam" id="PF00122">
    <property type="entry name" value="E1-E2_ATPase"/>
    <property type="match status" value="1"/>
</dbReference>
<keyword evidence="5" id="KW-0547">Nucleotide-binding</keyword>
<keyword evidence="6" id="KW-0067">ATP-binding</keyword>
<evidence type="ECO:0000256" key="7">
    <source>
        <dbReference type="ARBA" id="ARBA00022967"/>
    </source>
</evidence>
<dbReference type="EMBL" id="AUZX01007247">
    <property type="protein sequence ID" value="EQD60309.1"/>
    <property type="molecule type" value="Genomic_DNA"/>
</dbReference>
<reference evidence="11" key="1">
    <citation type="submission" date="2013-08" db="EMBL/GenBank/DDBJ databases">
        <authorList>
            <person name="Mendez C."/>
            <person name="Richter M."/>
            <person name="Ferrer M."/>
            <person name="Sanchez J."/>
        </authorList>
    </citation>
    <scope>NUCLEOTIDE SEQUENCE</scope>
</reference>
<dbReference type="NCBIfam" id="TIGR01494">
    <property type="entry name" value="ATPase_P-type"/>
    <property type="match status" value="1"/>
</dbReference>
<name>T1C4R9_9ZZZZ</name>
<evidence type="ECO:0000256" key="5">
    <source>
        <dbReference type="ARBA" id="ARBA00022741"/>
    </source>
</evidence>
<evidence type="ECO:0000256" key="9">
    <source>
        <dbReference type="ARBA" id="ARBA00023136"/>
    </source>
</evidence>
<feature type="domain" description="P-type ATPase A" evidence="10">
    <location>
        <begin position="34"/>
        <end position="130"/>
    </location>
</feature>
<keyword evidence="3" id="KW-0597">Phosphoprotein</keyword>
<reference evidence="11" key="2">
    <citation type="journal article" date="2014" name="ISME J.">
        <title>Microbial stratification in low pH oxic and suboxic macroscopic growths along an acid mine drainage.</title>
        <authorList>
            <person name="Mendez-Garcia C."/>
            <person name="Mesa V."/>
            <person name="Sprenger R.R."/>
            <person name="Richter M."/>
            <person name="Diez M.S."/>
            <person name="Solano J."/>
            <person name="Bargiela R."/>
            <person name="Golyshina O.V."/>
            <person name="Manteca A."/>
            <person name="Ramos J.L."/>
            <person name="Gallego J.R."/>
            <person name="Llorente I."/>
            <person name="Martins Dos Santos V.A."/>
            <person name="Jensen O.N."/>
            <person name="Pelaez A.I."/>
            <person name="Sanchez J."/>
            <person name="Ferrer M."/>
        </authorList>
    </citation>
    <scope>NUCLEOTIDE SEQUENCE</scope>
</reference>
<comment type="subcellular location">
    <subcellularLocation>
        <location evidence="1">Membrane</location>
        <topology evidence="1">Multi-pass membrane protein</topology>
    </subcellularLocation>
</comment>
<evidence type="ECO:0000256" key="3">
    <source>
        <dbReference type="ARBA" id="ARBA00022553"/>
    </source>
</evidence>
<dbReference type="SUPFAM" id="SSF81653">
    <property type="entry name" value="Calcium ATPase, transduction domain A"/>
    <property type="match status" value="1"/>
</dbReference>
<dbReference type="GO" id="GO:0016887">
    <property type="term" value="F:ATP hydrolysis activity"/>
    <property type="evidence" value="ECO:0007669"/>
    <property type="project" value="InterPro"/>
</dbReference>
<sequence length="158" mass="17025">IILVLLLFNAFLGFFEENQAQKTLSSLQSKLAVNSSVYRDHQWVIASASILVPGDIVRITLGSVVPADVVLIDGQLLLDVSLLTGESVPQEVGAGENGYSGALVRRGEALAKVVNTGLHTRFGKTIQLVKSAYVESDEQKAILQVVRNLAFVNGVIFF</sequence>
<dbReference type="InterPro" id="IPR008250">
    <property type="entry name" value="ATPase_P-typ_transduc_dom_A_sf"/>
</dbReference>
<dbReference type="Gene3D" id="2.70.150.10">
    <property type="entry name" value="Calcium-transporting ATPase, cytoplasmic transduction domain A"/>
    <property type="match status" value="1"/>
</dbReference>
<dbReference type="PANTHER" id="PTHR42861">
    <property type="entry name" value="CALCIUM-TRANSPORTING ATPASE"/>
    <property type="match status" value="1"/>
</dbReference>
<dbReference type="GO" id="GO:0005524">
    <property type="term" value="F:ATP binding"/>
    <property type="evidence" value="ECO:0007669"/>
    <property type="project" value="UniProtKB-KW"/>
</dbReference>
<dbReference type="InterPro" id="IPR023298">
    <property type="entry name" value="ATPase_P-typ_TM_dom_sf"/>
</dbReference>
<dbReference type="InterPro" id="IPR001757">
    <property type="entry name" value="P_typ_ATPase"/>
</dbReference>
<evidence type="ECO:0000256" key="4">
    <source>
        <dbReference type="ARBA" id="ARBA00022692"/>
    </source>
</evidence>
<dbReference type="SUPFAM" id="SSF81665">
    <property type="entry name" value="Calcium ATPase, transmembrane domain M"/>
    <property type="match status" value="1"/>
</dbReference>
<dbReference type="FunFam" id="2.70.150.10:FF:000042">
    <property type="entry name" value="Plasma membrane ATPase"/>
    <property type="match status" value="1"/>
</dbReference>
<evidence type="ECO:0000313" key="11">
    <source>
        <dbReference type="EMBL" id="EQD60309.1"/>
    </source>
</evidence>
<evidence type="ECO:0000256" key="8">
    <source>
        <dbReference type="ARBA" id="ARBA00022989"/>
    </source>
</evidence>
<keyword evidence="8" id="KW-1133">Transmembrane helix</keyword>
<keyword evidence="9" id="KW-0472">Membrane</keyword>
<dbReference type="Gene3D" id="1.20.1110.10">
    <property type="entry name" value="Calcium-transporting ATPase, transmembrane domain"/>
    <property type="match status" value="1"/>
</dbReference>
<protein>
    <submittedName>
        <fullName evidence="11">ATPase, P-type, K/Mg/Cd/Cu/Zn/Na/Ca/Na/H-transporter</fullName>
        <ecNumber evidence="11">3.6.3.-</ecNumber>
    </submittedName>
</protein>
<gene>
    <name evidence="11" type="ORF">B1A_10177</name>
</gene>
<feature type="non-terminal residue" evidence="11">
    <location>
        <position position="158"/>
    </location>
</feature>
<accession>T1C4R9</accession>
<keyword evidence="11" id="KW-0378">Hydrolase</keyword>
<evidence type="ECO:0000256" key="6">
    <source>
        <dbReference type="ARBA" id="ARBA00022840"/>
    </source>
</evidence>
<proteinExistence type="inferred from homology"/>
<dbReference type="EC" id="3.6.3.-" evidence="11"/>
<dbReference type="GO" id="GO:0016020">
    <property type="term" value="C:membrane"/>
    <property type="evidence" value="ECO:0007669"/>
    <property type="project" value="UniProtKB-SubCell"/>
</dbReference>
<keyword evidence="7" id="KW-1278">Translocase</keyword>
<comment type="caution">
    <text evidence="11">The sequence shown here is derived from an EMBL/GenBank/DDBJ whole genome shotgun (WGS) entry which is preliminary data.</text>
</comment>
<keyword evidence="4" id="KW-0812">Transmembrane</keyword>
<comment type="similarity">
    <text evidence="2">Belongs to the cation transport ATPase (P-type) (TC 3.A.3) family. Type IIIA subfamily.</text>
</comment>